<dbReference type="InterPro" id="IPR036397">
    <property type="entry name" value="RNaseH_sf"/>
</dbReference>
<evidence type="ECO:0008006" key="4">
    <source>
        <dbReference type="Google" id="ProtNLM"/>
    </source>
</evidence>
<dbReference type="AlphaFoldDB" id="A0A4Y2RTB5"/>
<dbReference type="EMBL" id="BGPR01018202">
    <property type="protein sequence ID" value="GBN78509.1"/>
    <property type="molecule type" value="Genomic_DNA"/>
</dbReference>
<proteinExistence type="predicted"/>
<organism evidence="2 3">
    <name type="scientific">Araneus ventricosus</name>
    <name type="common">Orbweaver spider</name>
    <name type="synonym">Epeira ventricosa</name>
    <dbReference type="NCBI Taxonomy" id="182803"/>
    <lineage>
        <taxon>Eukaryota</taxon>
        <taxon>Metazoa</taxon>
        <taxon>Ecdysozoa</taxon>
        <taxon>Arthropoda</taxon>
        <taxon>Chelicerata</taxon>
        <taxon>Arachnida</taxon>
        <taxon>Araneae</taxon>
        <taxon>Araneomorphae</taxon>
        <taxon>Entelegynae</taxon>
        <taxon>Araneoidea</taxon>
        <taxon>Araneidae</taxon>
        <taxon>Araneus</taxon>
    </lineage>
</organism>
<name>A0A4Y2RTB5_ARAVE</name>
<dbReference type="OrthoDB" id="10017160at2759"/>
<dbReference type="EMBL" id="BGPR01018201">
    <property type="protein sequence ID" value="GBN78506.1"/>
    <property type="molecule type" value="Genomic_DNA"/>
</dbReference>
<dbReference type="Gene3D" id="3.30.420.10">
    <property type="entry name" value="Ribonuclease H-like superfamily/Ribonuclease H"/>
    <property type="match status" value="1"/>
</dbReference>
<sequence length="131" mass="15362">MTLKTVYVWFKKFSAGRERGEDEHWSVRPTTANTAYRYKWIEVVFASTCVTELSHPLYSPDLSPLDFFQFHKPKITLKGQRFTDIMHIQAAATKELKDVPLEEFSRAFDDLYTHCQRCIVYNWDYGPSALS</sequence>
<evidence type="ECO:0000313" key="2">
    <source>
        <dbReference type="EMBL" id="GBN78509.1"/>
    </source>
</evidence>
<protein>
    <recommendedName>
        <fullName evidence="4">Mos1 transposase HTH domain-containing protein</fullName>
    </recommendedName>
</protein>
<evidence type="ECO:0000313" key="1">
    <source>
        <dbReference type="EMBL" id="GBN78506.1"/>
    </source>
</evidence>
<dbReference type="Proteomes" id="UP000499080">
    <property type="component" value="Unassembled WGS sequence"/>
</dbReference>
<accession>A0A4Y2RTB5</accession>
<comment type="caution">
    <text evidence="2">The sequence shown here is derived from an EMBL/GenBank/DDBJ whole genome shotgun (WGS) entry which is preliminary data.</text>
</comment>
<dbReference type="PANTHER" id="PTHR46060">
    <property type="entry name" value="MARINER MOS1 TRANSPOSASE-LIKE PROTEIN"/>
    <property type="match status" value="1"/>
</dbReference>
<gene>
    <name evidence="2" type="ORF">AVEN_107527_1</name>
    <name evidence="1" type="ORF">AVEN_62780_1</name>
</gene>
<evidence type="ECO:0000313" key="3">
    <source>
        <dbReference type="Proteomes" id="UP000499080"/>
    </source>
</evidence>
<dbReference type="PANTHER" id="PTHR46060:SF1">
    <property type="entry name" value="MARINER MOS1 TRANSPOSASE-LIKE PROTEIN"/>
    <property type="match status" value="1"/>
</dbReference>
<dbReference type="InterPro" id="IPR052709">
    <property type="entry name" value="Transposase-MT_Hybrid"/>
</dbReference>
<reference evidence="2 3" key="1">
    <citation type="journal article" date="2019" name="Sci. Rep.">
        <title>Orb-weaving spider Araneus ventricosus genome elucidates the spidroin gene catalogue.</title>
        <authorList>
            <person name="Kono N."/>
            <person name="Nakamura H."/>
            <person name="Ohtoshi R."/>
            <person name="Moran D.A.P."/>
            <person name="Shinohara A."/>
            <person name="Yoshida Y."/>
            <person name="Fujiwara M."/>
            <person name="Mori M."/>
            <person name="Tomita M."/>
            <person name="Arakawa K."/>
        </authorList>
    </citation>
    <scope>NUCLEOTIDE SEQUENCE [LARGE SCALE GENOMIC DNA]</scope>
</reference>
<dbReference type="GO" id="GO:0003676">
    <property type="term" value="F:nucleic acid binding"/>
    <property type="evidence" value="ECO:0007669"/>
    <property type="project" value="InterPro"/>
</dbReference>
<keyword evidence="3" id="KW-1185">Reference proteome</keyword>